<dbReference type="SUPFAM" id="SSF51126">
    <property type="entry name" value="Pectin lyase-like"/>
    <property type="match status" value="1"/>
</dbReference>
<accession>E8V6M5</accession>
<dbReference type="Gene3D" id="2.160.20.10">
    <property type="entry name" value="Single-stranded right-handed beta-helix, Pectin lyase-like"/>
    <property type="match status" value="1"/>
</dbReference>
<organism evidence="2 3">
    <name type="scientific">Terriglobus saanensis (strain ATCC BAA-1853 / DSM 23119 / SP1PR4)</name>
    <dbReference type="NCBI Taxonomy" id="401053"/>
    <lineage>
        <taxon>Bacteria</taxon>
        <taxon>Pseudomonadati</taxon>
        <taxon>Acidobacteriota</taxon>
        <taxon>Terriglobia</taxon>
        <taxon>Terriglobales</taxon>
        <taxon>Acidobacteriaceae</taxon>
        <taxon>Terriglobus</taxon>
    </lineage>
</organism>
<name>E8V6M5_TERSS</name>
<dbReference type="KEGG" id="tsa:AciPR4_1960"/>
<dbReference type="RefSeq" id="WP_013568497.1">
    <property type="nucleotide sequence ID" value="NC_014963.1"/>
</dbReference>
<evidence type="ECO:0000313" key="3">
    <source>
        <dbReference type="Proteomes" id="UP000006844"/>
    </source>
</evidence>
<evidence type="ECO:0000256" key="1">
    <source>
        <dbReference type="SAM" id="SignalP"/>
    </source>
</evidence>
<dbReference type="HOGENOM" id="CLU_551984_0_0_0"/>
<gene>
    <name evidence="2" type="ordered locus">AciPR4_1960</name>
</gene>
<evidence type="ECO:0000313" key="2">
    <source>
        <dbReference type="EMBL" id="ADV82764.1"/>
    </source>
</evidence>
<feature type="chain" id="PRO_5003229270" description="Right handed beta helix domain-containing protein" evidence="1">
    <location>
        <begin position="22"/>
        <end position="494"/>
    </location>
</feature>
<dbReference type="InterPro" id="IPR012334">
    <property type="entry name" value="Pectin_lyas_fold"/>
</dbReference>
<keyword evidence="3" id="KW-1185">Reference proteome</keyword>
<dbReference type="EMBL" id="CP002467">
    <property type="protein sequence ID" value="ADV82764.1"/>
    <property type="molecule type" value="Genomic_DNA"/>
</dbReference>
<keyword evidence="1" id="KW-0732">Signal</keyword>
<dbReference type="Proteomes" id="UP000006844">
    <property type="component" value="Chromosome"/>
</dbReference>
<evidence type="ECO:0008006" key="4">
    <source>
        <dbReference type="Google" id="ProtNLM"/>
    </source>
</evidence>
<dbReference type="AlphaFoldDB" id="E8V6M5"/>
<feature type="signal peptide" evidence="1">
    <location>
        <begin position="1"/>
        <end position="21"/>
    </location>
</feature>
<sequence length="494" mass="51506">MKNFLAPVLLALALVTCTASATTYYVSQSAGSDTNIGTTTLKPFKTLARVSTLTGLKGGDAIYLRRGDTWHEQFYIPGSGTSTTSRLTIDAYGAGDAPVIDGADAVSGFSLISAGTYQVRRTDSTYKVFVDSAYGTSTPLTLVSSLSATINTAGSFYADADTLYVHLADGSNPSSHVIEVSGSSHVNGILSLDRSHVTVQNLWIVRPTNSGVAFISQSPNVSATSGNQDNILNRLTIYNSGSTAALPYGFDGAILVRGNASSTSLGLTGWTITHNVIGRMDSPVGLNYNIGGILLRGVTGAMVDTNIVQTVTSMGIQERPYGMANCCSVNKFMYNWLSNNEGNITAQSPGDQVVSNIILNSRGFGIQVHTNGVVSSNTIAHLGKSTDGSLYNGIDGAGGDGAVYSNNSITDVWGCSLTVEGTATGVVIDGGTYNSHNASGCATYVTASVGSVRFTGKATWILNATVPKPFKYLVTSAGDSVHSYSLVQFLAVTK</sequence>
<reference evidence="2 3" key="1">
    <citation type="journal article" date="2012" name="Stand. Genomic Sci.">
        <title>Complete genome sequence of Terriglobus saanensis type strain SP1PR4(T), an Acidobacteria from tundra soil.</title>
        <authorList>
            <person name="Rawat S.R."/>
            <person name="Mannisto M.K."/>
            <person name="Starovoytov V."/>
            <person name="Goodwin L."/>
            <person name="Nolan M."/>
            <person name="Hauser L."/>
            <person name="Land M."/>
            <person name="Davenport K.W."/>
            <person name="Woyke T."/>
            <person name="Haggblom M.M."/>
        </authorList>
    </citation>
    <scope>NUCLEOTIDE SEQUENCE</scope>
    <source>
        <strain evidence="3">ATCC BAA-1853 / DSM 23119 / SP1PR4</strain>
    </source>
</reference>
<proteinExistence type="predicted"/>
<protein>
    <recommendedName>
        <fullName evidence="4">Right handed beta helix domain-containing protein</fullName>
    </recommendedName>
</protein>
<dbReference type="InterPro" id="IPR011050">
    <property type="entry name" value="Pectin_lyase_fold/virulence"/>
</dbReference>
<dbReference type="eggNOG" id="COG5434">
    <property type="taxonomic scope" value="Bacteria"/>
</dbReference>